<proteinExistence type="predicted"/>
<dbReference type="CDD" id="cd00093">
    <property type="entry name" value="HTH_XRE"/>
    <property type="match status" value="1"/>
</dbReference>
<dbReference type="PANTHER" id="PTHR36511:SF3">
    <property type="entry name" value="ANTITOXIN HIGA-2"/>
    <property type="match status" value="1"/>
</dbReference>
<sequence length="103" mass="11490">MPTEDELLAAVDELLTRGPLLPPPAERVRLREAAGLTQQDVAKALQARRETVNGWETGRTQPRPPRLQAYIRLLEGWAVRYPVPHQPAPQAPQAKQTDRAPAE</sequence>
<evidence type="ECO:0000256" key="1">
    <source>
        <dbReference type="ARBA" id="ARBA00023015"/>
    </source>
</evidence>
<dbReference type="InterPro" id="IPR010982">
    <property type="entry name" value="Lambda_DNA-bd_dom_sf"/>
</dbReference>
<organism evidence="6 7">
    <name type="scientific">Streptomyces cuspidosporus</name>
    <dbReference type="NCBI Taxonomy" id="66882"/>
    <lineage>
        <taxon>Bacteria</taxon>
        <taxon>Bacillati</taxon>
        <taxon>Actinomycetota</taxon>
        <taxon>Actinomycetes</taxon>
        <taxon>Kitasatosporales</taxon>
        <taxon>Streptomycetaceae</taxon>
        <taxon>Streptomyces</taxon>
    </lineage>
</organism>
<dbReference type="InterPro" id="IPR001387">
    <property type="entry name" value="Cro/C1-type_HTH"/>
</dbReference>
<dbReference type="Proteomes" id="UP001500253">
    <property type="component" value="Unassembled WGS sequence"/>
</dbReference>
<dbReference type="SMART" id="SM00530">
    <property type="entry name" value="HTH_XRE"/>
    <property type="match status" value="1"/>
</dbReference>
<keyword evidence="3" id="KW-0804">Transcription</keyword>
<evidence type="ECO:0000256" key="2">
    <source>
        <dbReference type="ARBA" id="ARBA00023125"/>
    </source>
</evidence>
<evidence type="ECO:0000256" key="4">
    <source>
        <dbReference type="SAM" id="MobiDB-lite"/>
    </source>
</evidence>
<dbReference type="PANTHER" id="PTHR36511">
    <property type="entry name" value="MERR FAMILY BACTERIAL REGULATORY PROTEIN"/>
    <property type="match status" value="1"/>
</dbReference>
<gene>
    <name evidence="6" type="ORF">GCM10010246_57010</name>
</gene>
<dbReference type="PROSITE" id="PS50943">
    <property type="entry name" value="HTH_CROC1"/>
    <property type="match status" value="1"/>
</dbReference>
<comment type="caution">
    <text evidence="6">The sequence shown here is derived from an EMBL/GenBank/DDBJ whole genome shotgun (WGS) entry which is preliminary data.</text>
</comment>
<accession>A0ABN3GRX5</accession>
<keyword evidence="1" id="KW-0805">Transcription regulation</keyword>
<keyword evidence="2" id="KW-0238">DNA-binding</keyword>
<keyword evidence="7" id="KW-1185">Reference proteome</keyword>
<evidence type="ECO:0000259" key="5">
    <source>
        <dbReference type="PROSITE" id="PS50943"/>
    </source>
</evidence>
<protein>
    <recommendedName>
        <fullName evidence="5">HTH cro/C1-type domain-containing protein</fullName>
    </recommendedName>
</protein>
<dbReference type="Gene3D" id="1.10.260.40">
    <property type="entry name" value="lambda repressor-like DNA-binding domains"/>
    <property type="match status" value="1"/>
</dbReference>
<name>A0ABN3GRX5_9ACTN</name>
<feature type="region of interest" description="Disordered" evidence="4">
    <location>
        <begin position="83"/>
        <end position="103"/>
    </location>
</feature>
<dbReference type="Pfam" id="PF13560">
    <property type="entry name" value="HTH_31"/>
    <property type="match status" value="1"/>
</dbReference>
<dbReference type="SUPFAM" id="SSF47413">
    <property type="entry name" value="lambda repressor-like DNA-binding domains"/>
    <property type="match status" value="1"/>
</dbReference>
<evidence type="ECO:0000313" key="7">
    <source>
        <dbReference type="Proteomes" id="UP001500253"/>
    </source>
</evidence>
<dbReference type="RefSeq" id="WP_346177234.1">
    <property type="nucleotide sequence ID" value="NZ_BAAASD010000029.1"/>
</dbReference>
<dbReference type="EMBL" id="BAAASD010000029">
    <property type="protein sequence ID" value="GAA2359496.1"/>
    <property type="molecule type" value="Genomic_DNA"/>
</dbReference>
<evidence type="ECO:0000256" key="3">
    <source>
        <dbReference type="ARBA" id="ARBA00023163"/>
    </source>
</evidence>
<reference evidence="6 7" key="1">
    <citation type="journal article" date="2019" name="Int. J. Syst. Evol. Microbiol.">
        <title>The Global Catalogue of Microorganisms (GCM) 10K type strain sequencing project: providing services to taxonomists for standard genome sequencing and annotation.</title>
        <authorList>
            <consortium name="The Broad Institute Genomics Platform"/>
            <consortium name="The Broad Institute Genome Sequencing Center for Infectious Disease"/>
            <person name="Wu L."/>
            <person name="Ma J."/>
        </authorList>
    </citation>
    <scope>NUCLEOTIDE SEQUENCE [LARGE SCALE GENOMIC DNA]</scope>
    <source>
        <strain evidence="6 7">JCM 4316</strain>
    </source>
</reference>
<dbReference type="InterPro" id="IPR052359">
    <property type="entry name" value="HTH-type_reg/antitoxin"/>
</dbReference>
<feature type="domain" description="HTH cro/C1-type" evidence="5">
    <location>
        <begin position="29"/>
        <end position="75"/>
    </location>
</feature>
<evidence type="ECO:0000313" key="6">
    <source>
        <dbReference type="EMBL" id="GAA2359496.1"/>
    </source>
</evidence>